<organism evidence="3 4">
    <name type="scientific">Lentzea cavernae</name>
    <dbReference type="NCBI Taxonomy" id="2020703"/>
    <lineage>
        <taxon>Bacteria</taxon>
        <taxon>Bacillati</taxon>
        <taxon>Actinomycetota</taxon>
        <taxon>Actinomycetes</taxon>
        <taxon>Pseudonocardiales</taxon>
        <taxon>Pseudonocardiaceae</taxon>
        <taxon>Lentzea</taxon>
    </lineage>
</organism>
<dbReference type="EMBL" id="BNAR01000025">
    <property type="protein sequence ID" value="GHH61137.1"/>
    <property type="molecule type" value="Genomic_DNA"/>
</dbReference>
<gene>
    <name evidence="3" type="ORF">GCM10017774_86620</name>
</gene>
<protein>
    <recommendedName>
        <fullName evidence="5">DUF4191 domain-containing protein</fullName>
    </recommendedName>
</protein>
<keyword evidence="2" id="KW-1133">Transmembrane helix</keyword>
<comment type="caution">
    <text evidence="3">The sequence shown here is derived from an EMBL/GenBank/DDBJ whole genome shotgun (WGS) entry which is preliminary data.</text>
</comment>
<evidence type="ECO:0008006" key="5">
    <source>
        <dbReference type="Google" id="ProtNLM"/>
    </source>
</evidence>
<name>A0ABQ3MV67_9PSEU</name>
<keyword evidence="2" id="KW-0472">Membrane</keyword>
<dbReference type="Proteomes" id="UP000605568">
    <property type="component" value="Unassembled WGS sequence"/>
</dbReference>
<feature type="transmembrane region" description="Helical" evidence="2">
    <location>
        <begin position="129"/>
        <end position="147"/>
    </location>
</feature>
<evidence type="ECO:0000313" key="3">
    <source>
        <dbReference type="EMBL" id="GHH61137.1"/>
    </source>
</evidence>
<reference evidence="4" key="1">
    <citation type="journal article" date="2019" name="Int. J. Syst. Evol. Microbiol.">
        <title>The Global Catalogue of Microorganisms (GCM) 10K type strain sequencing project: providing services to taxonomists for standard genome sequencing and annotation.</title>
        <authorList>
            <consortium name="The Broad Institute Genomics Platform"/>
            <consortium name="The Broad Institute Genome Sequencing Center for Infectious Disease"/>
            <person name="Wu L."/>
            <person name="Ma J."/>
        </authorList>
    </citation>
    <scope>NUCLEOTIDE SEQUENCE [LARGE SCALE GENOMIC DNA]</scope>
    <source>
        <strain evidence="4">CGMCC 4.7367</strain>
    </source>
</reference>
<evidence type="ECO:0000256" key="2">
    <source>
        <dbReference type="SAM" id="Phobius"/>
    </source>
</evidence>
<feature type="transmembrane region" description="Helical" evidence="2">
    <location>
        <begin position="101"/>
        <end position="123"/>
    </location>
</feature>
<proteinExistence type="predicted"/>
<accession>A0ABQ3MV67</accession>
<keyword evidence="2" id="KW-0812">Transmembrane</keyword>
<evidence type="ECO:0000313" key="4">
    <source>
        <dbReference type="Proteomes" id="UP000605568"/>
    </source>
</evidence>
<keyword evidence="4" id="KW-1185">Reference proteome</keyword>
<dbReference type="Pfam" id="PF13829">
    <property type="entry name" value="DUF4191"/>
    <property type="match status" value="1"/>
</dbReference>
<dbReference type="InterPro" id="IPR025445">
    <property type="entry name" value="DUF4191"/>
</dbReference>
<evidence type="ECO:0000256" key="1">
    <source>
        <dbReference type="SAM" id="MobiDB-lite"/>
    </source>
</evidence>
<feature type="region of interest" description="Disordered" evidence="1">
    <location>
        <begin position="282"/>
        <end position="303"/>
    </location>
</feature>
<sequence length="303" mass="32808">MRDGARLAGTGAREHAHGTAWSLDRCTLFRIETLQQRVHSQAVSQTADATPRPARRILTGMAGKQDKAAAKEAAKVRRAASRERRKQIFEAFKMQRREDKALVPIMLGVLLGAVAVAVVLGIVFNAVWIFVPLGIAIGALLAVIIFGRRVQSNVFRKADGQPGAGAWALENLRGRWRVTPAVAGTTQLDAVHRVLGRPGVVLVAEGAPQRVKPLLAQEKKRISRVIGETPIYDFIIGSGDGQIPLKKLQSTLMKLPRNITAAQVDTLETRLAALASRGAALPKGPMPAGAKMRNVQRAMRRRG</sequence>